<gene>
    <name evidence="4" type="ORF">K469DRAFT_715047</name>
</gene>
<evidence type="ECO:0000256" key="1">
    <source>
        <dbReference type="SAM" id="Coils"/>
    </source>
</evidence>
<reference evidence="4" key="1">
    <citation type="journal article" date="2020" name="Stud. Mycol.">
        <title>101 Dothideomycetes genomes: a test case for predicting lifestyles and emergence of pathogens.</title>
        <authorList>
            <person name="Haridas S."/>
            <person name="Albert R."/>
            <person name="Binder M."/>
            <person name="Bloem J."/>
            <person name="Labutti K."/>
            <person name="Salamov A."/>
            <person name="Andreopoulos B."/>
            <person name="Baker S."/>
            <person name="Barry K."/>
            <person name="Bills G."/>
            <person name="Bluhm B."/>
            <person name="Cannon C."/>
            <person name="Castanera R."/>
            <person name="Culley D."/>
            <person name="Daum C."/>
            <person name="Ezra D."/>
            <person name="Gonzalez J."/>
            <person name="Henrissat B."/>
            <person name="Kuo A."/>
            <person name="Liang C."/>
            <person name="Lipzen A."/>
            <person name="Lutzoni F."/>
            <person name="Magnuson J."/>
            <person name="Mondo S."/>
            <person name="Nolan M."/>
            <person name="Ohm R."/>
            <person name="Pangilinan J."/>
            <person name="Park H.-J."/>
            <person name="Ramirez L."/>
            <person name="Alfaro M."/>
            <person name="Sun H."/>
            <person name="Tritt A."/>
            <person name="Yoshinaga Y."/>
            <person name="Zwiers L.-H."/>
            <person name="Turgeon B."/>
            <person name="Goodwin S."/>
            <person name="Spatafora J."/>
            <person name="Crous P."/>
            <person name="Grigoriev I."/>
        </authorList>
    </citation>
    <scope>NUCLEOTIDE SEQUENCE</scope>
    <source>
        <strain evidence="4">CBS 207.26</strain>
    </source>
</reference>
<dbReference type="InterPro" id="IPR052255">
    <property type="entry name" value="RNA_pol_II_subunit5-mediator"/>
</dbReference>
<dbReference type="Proteomes" id="UP000800200">
    <property type="component" value="Unassembled WGS sequence"/>
</dbReference>
<organism evidence="4 5">
    <name type="scientific">Zopfia rhizophila CBS 207.26</name>
    <dbReference type="NCBI Taxonomy" id="1314779"/>
    <lineage>
        <taxon>Eukaryota</taxon>
        <taxon>Fungi</taxon>
        <taxon>Dikarya</taxon>
        <taxon>Ascomycota</taxon>
        <taxon>Pezizomycotina</taxon>
        <taxon>Dothideomycetes</taxon>
        <taxon>Dothideomycetes incertae sedis</taxon>
        <taxon>Zopfiaceae</taxon>
        <taxon>Zopfia</taxon>
    </lineage>
</organism>
<evidence type="ECO:0000313" key="4">
    <source>
        <dbReference type="EMBL" id="KAF2193020.1"/>
    </source>
</evidence>
<feature type="region of interest" description="Disordered" evidence="2">
    <location>
        <begin position="375"/>
        <end position="548"/>
    </location>
</feature>
<feature type="region of interest" description="Disordered" evidence="2">
    <location>
        <begin position="175"/>
        <end position="203"/>
    </location>
</feature>
<feature type="compositionally biased region" description="Acidic residues" evidence="2">
    <location>
        <begin position="319"/>
        <end position="348"/>
    </location>
</feature>
<dbReference type="GO" id="GO:0003714">
    <property type="term" value="F:transcription corepressor activity"/>
    <property type="evidence" value="ECO:0007669"/>
    <property type="project" value="TreeGrafter"/>
</dbReference>
<feature type="compositionally biased region" description="Polar residues" evidence="2">
    <location>
        <begin position="186"/>
        <end position="201"/>
    </location>
</feature>
<dbReference type="PANTHER" id="PTHR15111">
    <property type="entry name" value="RNA POLYMERASE II SUBUNIT 5-MEDIATING PROTEIN NNX3"/>
    <property type="match status" value="1"/>
</dbReference>
<dbReference type="SUPFAM" id="SSF46579">
    <property type="entry name" value="Prefoldin"/>
    <property type="match status" value="1"/>
</dbReference>
<dbReference type="OrthoDB" id="21413at2759"/>
<accession>A0A6A6ESG0</accession>
<keyword evidence="1" id="KW-0175">Coiled coil</keyword>
<dbReference type="EMBL" id="ML994614">
    <property type="protein sequence ID" value="KAF2193020.1"/>
    <property type="molecule type" value="Genomic_DNA"/>
</dbReference>
<protein>
    <recommendedName>
        <fullName evidence="3">DUF3835 domain-containing protein</fullName>
    </recommendedName>
</protein>
<dbReference type="PANTHER" id="PTHR15111:SF0">
    <property type="entry name" value="UNCONVENTIONAL PREFOLDIN RPB5 INTERACTOR 1"/>
    <property type="match status" value="1"/>
</dbReference>
<feature type="compositionally biased region" description="Low complexity" evidence="2">
    <location>
        <begin position="503"/>
        <end position="515"/>
    </location>
</feature>
<evidence type="ECO:0000256" key="2">
    <source>
        <dbReference type="SAM" id="MobiDB-lite"/>
    </source>
</evidence>
<feature type="domain" description="DUF3835" evidence="3">
    <location>
        <begin position="525"/>
        <end position="601"/>
    </location>
</feature>
<feature type="coiled-coil region" evidence="1">
    <location>
        <begin position="100"/>
        <end position="127"/>
    </location>
</feature>
<dbReference type="InterPro" id="IPR024325">
    <property type="entry name" value="DUF3835"/>
</dbReference>
<feature type="region of interest" description="Disordered" evidence="2">
    <location>
        <begin position="319"/>
        <end position="360"/>
    </location>
</feature>
<dbReference type="Pfam" id="PF13758">
    <property type="entry name" value="Prefoldin_3"/>
    <property type="match status" value="1"/>
</dbReference>
<name>A0A6A6ESG0_9PEZI</name>
<dbReference type="InterPro" id="IPR039553">
    <property type="entry name" value="Prefoldin-like"/>
</dbReference>
<proteinExistence type="predicted"/>
<dbReference type="GO" id="GO:0003682">
    <property type="term" value="F:chromatin binding"/>
    <property type="evidence" value="ECO:0007669"/>
    <property type="project" value="TreeGrafter"/>
</dbReference>
<dbReference type="AlphaFoldDB" id="A0A6A6ESG0"/>
<keyword evidence="5" id="KW-1185">Reference proteome</keyword>
<dbReference type="GO" id="GO:0019212">
    <property type="term" value="F:phosphatase inhibitor activity"/>
    <property type="evidence" value="ECO:0007669"/>
    <property type="project" value="TreeGrafter"/>
</dbReference>
<feature type="compositionally biased region" description="Polar residues" evidence="2">
    <location>
        <begin position="452"/>
        <end position="462"/>
    </location>
</feature>
<dbReference type="Pfam" id="PF12927">
    <property type="entry name" value="DUF3835"/>
    <property type="match status" value="1"/>
</dbReference>
<feature type="compositionally biased region" description="Basic and acidic residues" evidence="2">
    <location>
        <begin position="384"/>
        <end position="405"/>
    </location>
</feature>
<evidence type="ECO:0000313" key="5">
    <source>
        <dbReference type="Proteomes" id="UP000800200"/>
    </source>
</evidence>
<evidence type="ECO:0000259" key="3">
    <source>
        <dbReference type="Pfam" id="PF12927"/>
    </source>
</evidence>
<dbReference type="GO" id="GO:0000122">
    <property type="term" value="P:negative regulation of transcription by RNA polymerase II"/>
    <property type="evidence" value="ECO:0007669"/>
    <property type="project" value="TreeGrafter"/>
</dbReference>
<feature type="compositionally biased region" description="Polar residues" evidence="2">
    <location>
        <begin position="491"/>
        <end position="502"/>
    </location>
</feature>
<sequence length="606" mass="66987">MTAMERDPLADLERHRVRLEENVAKIRQALKHWKTWELEYEMLKEEIQLKQDPNSFEMLEIGRSLGGDLVNEKEVEELLGRDRLTKRNATQVAEMISRRVDYVQQNITTVEKQLQAAEKKLAAATALLEPALEDEEGLPLTDIHEELDDDGNVISSTLSQPGKAAPEIVGALQKAGLTDPGRDITGDSSSADGEPFSSSNALPGAEMKIVAEDATNGSSAPNDAIEKATSSKKLVSFTDDTKQDPSMSKTSGLTATGYNEALADYTFNRGNKVIEVDDYEEEIASYPVIPQDESPEDSALRREMLQYGLSEVGQVVAEIDLEGRDDDYSDEGMDDDEEYDSDEDEDDEYGRSTRPVLTEEYKRQMMELEEKLNAQMLENLGPRPDTHPLAEYADDVRKLMVQKDETESEPMNKSGPTHGKLESKKKGVRFADNLDISPALQPVQDNDRSRQPAATSIPTMSETIVERTGPTPQPPSAVPPKSAKVSRFKSSRATFAQPASNGSSSQTDLTSHSSSMPQGPPGRTLATSVVEHAPDSSNTEAPDELDPALLNREVQVEYHKMRNRIIQKQGGFTSKEDDEEPLMEEKDGKVKKVSRFRAARLKADGA</sequence>